<dbReference type="SUPFAM" id="SSF81321">
    <property type="entry name" value="Family A G protein-coupled receptor-like"/>
    <property type="match status" value="1"/>
</dbReference>
<reference evidence="1 2" key="1">
    <citation type="submission" date="2020-08" db="EMBL/GenBank/DDBJ databases">
        <authorList>
            <person name="Hejnol A."/>
        </authorList>
    </citation>
    <scope>NUCLEOTIDE SEQUENCE [LARGE SCALE GENOMIC DNA]</scope>
</reference>
<sequence length="148" mass="17267">MNPIIYACSSREFKRAFVRILRCQFAKSRRRLPGENSFATEAPSATASATDLRQVGRKKALYRRKFKKFWNRGKSYLDSDQDISMEECNSLMNRRKEDNGRLDCPRTRIPTRIPDIVIEELTAEPPIDVEKPRKRVPTSDGRDSIMWL</sequence>
<name>A0A7I8W0S5_9ANNE</name>
<dbReference type="OrthoDB" id="5977853at2759"/>
<evidence type="ECO:0000313" key="2">
    <source>
        <dbReference type="Proteomes" id="UP000549394"/>
    </source>
</evidence>
<dbReference type="EMBL" id="CAJFCJ010000016">
    <property type="protein sequence ID" value="CAD5122171.1"/>
    <property type="molecule type" value="Genomic_DNA"/>
</dbReference>
<keyword evidence="2" id="KW-1185">Reference proteome</keyword>
<evidence type="ECO:0000313" key="1">
    <source>
        <dbReference type="EMBL" id="CAD5122171.1"/>
    </source>
</evidence>
<accession>A0A7I8W0S5</accession>
<gene>
    <name evidence="1" type="ORF">DGYR_LOCUS10015</name>
</gene>
<dbReference type="Gene3D" id="1.10.1220.70">
    <property type="match status" value="1"/>
</dbReference>
<dbReference type="AlphaFoldDB" id="A0A7I8W0S5"/>
<protein>
    <submittedName>
        <fullName evidence="1">Uncharacterized protein</fullName>
    </submittedName>
</protein>
<organism evidence="1 2">
    <name type="scientific">Dimorphilus gyrociliatus</name>
    <dbReference type="NCBI Taxonomy" id="2664684"/>
    <lineage>
        <taxon>Eukaryota</taxon>
        <taxon>Metazoa</taxon>
        <taxon>Spiralia</taxon>
        <taxon>Lophotrochozoa</taxon>
        <taxon>Annelida</taxon>
        <taxon>Polychaeta</taxon>
        <taxon>Polychaeta incertae sedis</taxon>
        <taxon>Dinophilidae</taxon>
        <taxon>Dimorphilus</taxon>
    </lineage>
</organism>
<comment type="caution">
    <text evidence="1">The sequence shown here is derived from an EMBL/GenBank/DDBJ whole genome shotgun (WGS) entry which is preliminary data.</text>
</comment>
<proteinExistence type="predicted"/>
<dbReference type="Proteomes" id="UP000549394">
    <property type="component" value="Unassembled WGS sequence"/>
</dbReference>